<keyword evidence="5" id="KW-0378">Hydrolase</keyword>
<gene>
    <name evidence="10" type="ORF">M011DRAFT_471234</name>
</gene>
<dbReference type="InterPro" id="IPR044635">
    <property type="entry name" value="UBP14-like"/>
</dbReference>
<name>A0A6A6V194_9PLEO</name>
<dbReference type="Pfam" id="PF00443">
    <property type="entry name" value="UCH"/>
    <property type="match status" value="2"/>
</dbReference>
<dbReference type="PANTHER" id="PTHR43982">
    <property type="entry name" value="UBIQUITIN CARBOXYL-TERMINAL HYDROLASE"/>
    <property type="match status" value="1"/>
</dbReference>
<feature type="compositionally biased region" description="Polar residues" evidence="8">
    <location>
        <begin position="1"/>
        <end position="17"/>
    </location>
</feature>
<feature type="region of interest" description="Disordered" evidence="8">
    <location>
        <begin position="1"/>
        <end position="26"/>
    </location>
</feature>
<accession>A0A6A6V194</accession>
<dbReference type="GO" id="GO:0061136">
    <property type="term" value="P:regulation of proteasomal protein catabolic process"/>
    <property type="evidence" value="ECO:0007669"/>
    <property type="project" value="TreeGrafter"/>
</dbReference>
<evidence type="ECO:0000313" key="10">
    <source>
        <dbReference type="EMBL" id="KAF2743689.1"/>
    </source>
</evidence>
<dbReference type="PROSITE" id="PS50235">
    <property type="entry name" value="USP_3"/>
    <property type="match status" value="1"/>
</dbReference>
<evidence type="ECO:0000256" key="2">
    <source>
        <dbReference type="ARBA" id="ARBA00012759"/>
    </source>
</evidence>
<dbReference type="InterPro" id="IPR001394">
    <property type="entry name" value="Peptidase_C19_UCH"/>
</dbReference>
<dbReference type="GO" id="GO:0016579">
    <property type="term" value="P:protein deubiquitination"/>
    <property type="evidence" value="ECO:0007669"/>
    <property type="project" value="InterPro"/>
</dbReference>
<feature type="coiled-coil region" evidence="7">
    <location>
        <begin position="1082"/>
        <end position="1116"/>
    </location>
</feature>
<dbReference type="InterPro" id="IPR018200">
    <property type="entry name" value="USP_CS"/>
</dbReference>
<keyword evidence="11" id="KW-1185">Reference proteome</keyword>
<sequence>MTLSASSNILKGSSPRNRSAVGPAAGKTAPRLIQDLFTYDPEYEERAGRNLLTSQPPYYDPKAEPTRAVPVRNCRHQLLIKHDQSVLPRDEEPPNGNVYKVACFCKTCRWHITLYADCREDGVRNTPCGPGVSDPIHHFLYVLGDSERGPHLAQRNYVFQCSAPKCPIGLTVDMRPPRFSQEQVTLLTDKEMLRRRLEKAKEIYGEPNEVQVARPVDSLDFLCTYLTDSLNPQPGKTRIPVKNRKFAKTFGRDCDSILTYLGFTFQKDDSQEDFWHLPVLPGAGDPLDGENHRTQIEDAKYELQALILRWPAAERTSTRHVVSLPPSARPLIEKALGCRQYPKRVTPGSRHSDSEEDHPYYAGLGALGDFNDDLLFFAFSCQVQTDQPNSAYYYECLKGIAIGRASSPLEESVQILASEGYRTRQEVAEAYRFIGVDPSHSHMEFLTDEHIIGQFRARLQDIGPGAVEETRTALRVIGVARNSRKIVQEASNAIETYEQALSWLDLDKSASDEWVVSVYAIKCKEDELNARKAVDIIAEHTKSQALKDFLASGRVPEGGEMEIGDAYALLDINDRSQALDPEMLRTQVDVFIADCPDRKEKFEQAYALIIKSREDNLNRSQRAMAHPLDMWPVGCLNNGNTCYLNSVLQFLFTIKPLRDLVLDCDKHFQDVSPEALQSKRVGRSHVTVEKVQRAQQFVRELGGLFRSMISANADRVRPKIELAALALARDGPDEVARTAPPTAPPSPPPSPKLGLGNSGLGTMDGLPVVGPTNNSGVSPHGRPEHDPTPEKPEQVDDTGNTAQVDSDGDHLMESGACVKGDTPKFTEPPKQPTRPPPVPPRPLDVKKIEGLAAQQDAAEILNRIFELMSCAIAGEGTMEDGEQLDAIKRLFFSTVTTVSDSDGKVTRSTTPRDFHMVSPGRRDRPLYAALDDEFSLSEVSETQSKTDGADSRSVRRIFEYIDSASPIQIINVRRLLFENNKAIKDESHLALDNPLYLDRYLGKTASLSEEALQSLRTEHWKLRAELTLLEARKKELHETALKTDLGVVVDEAANFIKGLDDVAVDPEFMDTEGDSPSHAELVNRLEIRASELRSEMEDLEDRLKELDEQINKVFEDCKDHPYRLHAVFMHRGSAKGGHYWICIYDAQNNVWRKYNDEHVDEVDVKEVFEDGKTGNSTGLVYVRDDSVNELTEAVCRALDKDTEMSESIAEMTGSPLVGAHAVAQKAADMLQGSQEEGEMQVIDGIKPAGDETKSKFDSVS</sequence>
<dbReference type="InterPro" id="IPR025305">
    <property type="entry name" value="UCH_repeat_domain"/>
</dbReference>
<dbReference type="PROSITE" id="PS00973">
    <property type="entry name" value="USP_2"/>
    <property type="match status" value="1"/>
</dbReference>
<evidence type="ECO:0000259" key="9">
    <source>
        <dbReference type="PROSITE" id="PS50235"/>
    </source>
</evidence>
<dbReference type="SUPFAM" id="SSF54001">
    <property type="entry name" value="Cysteine proteinases"/>
    <property type="match status" value="1"/>
</dbReference>
<feature type="compositionally biased region" description="Basic and acidic residues" evidence="8">
    <location>
        <begin position="781"/>
        <end position="794"/>
    </location>
</feature>
<feature type="region of interest" description="Disordered" evidence="8">
    <location>
        <begin position="731"/>
        <end position="843"/>
    </location>
</feature>
<dbReference type="GO" id="GO:0004843">
    <property type="term" value="F:cysteine-type deubiquitinase activity"/>
    <property type="evidence" value="ECO:0007669"/>
    <property type="project" value="UniProtKB-EC"/>
</dbReference>
<dbReference type="GO" id="GO:0043161">
    <property type="term" value="P:proteasome-mediated ubiquitin-dependent protein catabolic process"/>
    <property type="evidence" value="ECO:0007669"/>
    <property type="project" value="InterPro"/>
</dbReference>
<dbReference type="PANTHER" id="PTHR43982:SF6">
    <property type="entry name" value="UBIQUITIN CARBOXYL-TERMINAL HYDROLASE 2-RELATED"/>
    <property type="match status" value="1"/>
</dbReference>
<proteinExistence type="predicted"/>
<evidence type="ECO:0000256" key="6">
    <source>
        <dbReference type="ARBA" id="ARBA00022807"/>
    </source>
</evidence>
<evidence type="ECO:0000256" key="3">
    <source>
        <dbReference type="ARBA" id="ARBA00022670"/>
    </source>
</evidence>
<dbReference type="EMBL" id="MU006595">
    <property type="protein sequence ID" value="KAF2743689.1"/>
    <property type="molecule type" value="Genomic_DNA"/>
</dbReference>
<dbReference type="InterPro" id="IPR038765">
    <property type="entry name" value="Papain-like_cys_pep_sf"/>
</dbReference>
<feature type="domain" description="USP" evidence="9">
    <location>
        <begin position="633"/>
        <end position="1184"/>
    </location>
</feature>
<keyword evidence="7" id="KW-0175">Coiled coil</keyword>
<reference evidence="10" key="1">
    <citation type="journal article" date="2020" name="Stud. Mycol.">
        <title>101 Dothideomycetes genomes: a test case for predicting lifestyles and emergence of pathogens.</title>
        <authorList>
            <person name="Haridas S."/>
            <person name="Albert R."/>
            <person name="Binder M."/>
            <person name="Bloem J."/>
            <person name="Labutti K."/>
            <person name="Salamov A."/>
            <person name="Andreopoulos B."/>
            <person name="Baker S."/>
            <person name="Barry K."/>
            <person name="Bills G."/>
            <person name="Bluhm B."/>
            <person name="Cannon C."/>
            <person name="Castanera R."/>
            <person name="Culley D."/>
            <person name="Daum C."/>
            <person name="Ezra D."/>
            <person name="Gonzalez J."/>
            <person name="Henrissat B."/>
            <person name="Kuo A."/>
            <person name="Liang C."/>
            <person name="Lipzen A."/>
            <person name="Lutzoni F."/>
            <person name="Magnuson J."/>
            <person name="Mondo S."/>
            <person name="Nolan M."/>
            <person name="Ohm R."/>
            <person name="Pangilinan J."/>
            <person name="Park H.-J."/>
            <person name="Ramirez L."/>
            <person name="Alfaro M."/>
            <person name="Sun H."/>
            <person name="Tritt A."/>
            <person name="Yoshinaga Y."/>
            <person name="Zwiers L.-H."/>
            <person name="Turgeon B."/>
            <person name="Goodwin S."/>
            <person name="Spatafora J."/>
            <person name="Crous P."/>
            <person name="Grigoriev I."/>
        </authorList>
    </citation>
    <scope>NUCLEOTIDE SEQUENCE</scope>
    <source>
        <strain evidence="10">CBS 119925</strain>
    </source>
</reference>
<dbReference type="InterPro" id="IPR028889">
    <property type="entry name" value="USP"/>
</dbReference>
<keyword evidence="6" id="KW-0788">Thiol protease</keyword>
<evidence type="ECO:0000313" key="11">
    <source>
        <dbReference type="Proteomes" id="UP000799440"/>
    </source>
</evidence>
<comment type="catalytic activity">
    <reaction evidence="1">
        <text>Thiol-dependent hydrolysis of ester, thioester, amide, peptide and isopeptide bonds formed by the C-terminal Gly of ubiquitin (a 76-residue protein attached to proteins as an intracellular targeting signal).</text>
        <dbReference type="EC" id="3.4.19.12"/>
    </reaction>
</comment>
<feature type="compositionally biased region" description="Pro residues" evidence="8">
    <location>
        <begin position="829"/>
        <end position="842"/>
    </location>
</feature>
<organism evidence="10 11">
    <name type="scientific">Sporormia fimetaria CBS 119925</name>
    <dbReference type="NCBI Taxonomy" id="1340428"/>
    <lineage>
        <taxon>Eukaryota</taxon>
        <taxon>Fungi</taxon>
        <taxon>Dikarya</taxon>
        <taxon>Ascomycota</taxon>
        <taxon>Pezizomycotina</taxon>
        <taxon>Dothideomycetes</taxon>
        <taxon>Pleosporomycetidae</taxon>
        <taxon>Pleosporales</taxon>
        <taxon>Sporormiaceae</taxon>
        <taxon>Sporormia</taxon>
    </lineage>
</organism>
<evidence type="ECO:0000256" key="5">
    <source>
        <dbReference type="ARBA" id="ARBA00022801"/>
    </source>
</evidence>
<evidence type="ECO:0000256" key="8">
    <source>
        <dbReference type="SAM" id="MobiDB-lite"/>
    </source>
</evidence>
<dbReference type="Proteomes" id="UP000799440">
    <property type="component" value="Unassembled WGS sequence"/>
</dbReference>
<protein>
    <recommendedName>
        <fullName evidence="2">ubiquitinyl hydrolase 1</fullName>
        <ecNumber evidence="2">3.4.19.12</ecNumber>
    </recommendedName>
</protein>
<dbReference type="Gene3D" id="3.90.70.10">
    <property type="entry name" value="Cysteine proteinases"/>
    <property type="match status" value="2"/>
</dbReference>
<evidence type="ECO:0000256" key="4">
    <source>
        <dbReference type="ARBA" id="ARBA00022786"/>
    </source>
</evidence>
<feature type="compositionally biased region" description="Pro residues" evidence="8">
    <location>
        <begin position="741"/>
        <end position="751"/>
    </location>
</feature>
<dbReference type="GO" id="GO:0070628">
    <property type="term" value="F:proteasome binding"/>
    <property type="evidence" value="ECO:0007669"/>
    <property type="project" value="TreeGrafter"/>
</dbReference>
<keyword evidence="4" id="KW-0833">Ubl conjugation pathway</keyword>
<evidence type="ECO:0000256" key="1">
    <source>
        <dbReference type="ARBA" id="ARBA00000707"/>
    </source>
</evidence>
<dbReference type="EC" id="3.4.19.12" evidence="2"/>
<evidence type="ECO:0000256" key="7">
    <source>
        <dbReference type="SAM" id="Coils"/>
    </source>
</evidence>
<dbReference type="OrthoDB" id="2420415at2759"/>
<keyword evidence="3" id="KW-0645">Protease</keyword>
<dbReference type="AlphaFoldDB" id="A0A6A6V194"/>
<dbReference type="Pfam" id="PF13446">
    <property type="entry name" value="RPT"/>
    <property type="match status" value="2"/>
</dbReference>